<feature type="compositionally biased region" description="Basic and acidic residues" evidence="1">
    <location>
        <begin position="395"/>
        <end position="405"/>
    </location>
</feature>
<proteinExistence type="predicted"/>
<sequence>MPGGSTHFPDLLPNPSNIHRAPETRRRSSNLTNSTDMTTESSAWETYQGSLASRYPPQSQPHVESGPFDLEQHGHQGEPLMMRSSYIREEGFDSQSAQVVHGGAKDKIGSSGSLALGNGQYLVQGRQSAYAAHHSRPPHPPSLNIVPKRGKIEDPNHSQPSDAVCKSFQWGMESHASLTRQQKIEELFPTCTMALANAGVVKWGQWDASEKQKGKATMSVGCKGDLEWQLCPNSTSAAVLPLESVNEEYGAATGDDRSARIVGVMEGYGQLVERIHRRTDKKYRDDDRLEPSSNRRPGYPDGAKAMILRPGELEQRNDHSGYDSDHTEKGGVLVNKQACRSSTPEKESSSSCSPSPTTAAPKYFFRPMSPTPSTSLLLPNAHQAKFTEPGEDDLERPGQIEHSEESGGVSLLYLPFSNTPYSSEQMLSMQRAQHNTSTLRKTRKSAWADDLYTSNARGADGPCGANTEEATRMEGNMKRERSTRSVPWNKAQVWSNGNEEWA</sequence>
<feature type="region of interest" description="Disordered" evidence="1">
    <location>
        <begin position="338"/>
        <end position="357"/>
    </location>
</feature>
<dbReference type="EMBL" id="NPIC01000001">
    <property type="protein sequence ID" value="RDL40782.1"/>
    <property type="molecule type" value="Genomic_DNA"/>
</dbReference>
<accession>A0A370TZ28</accession>
<dbReference type="AlphaFoldDB" id="A0A370TZ28"/>
<dbReference type="RefSeq" id="XP_031873438.1">
    <property type="nucleotide sequence ID" value="XM_032009384.1"/>
</dbReference>
<gene>
    <name evidence="2" type="ORF">BP5553_00761</name>
</gene>
<dbReference type="GeneID" id="43593610"/>
<feature type="region of interest" description="Disordered" evidence="1">
    <location>
        <begin position="1"/>
        <end position="75"/>
    </location>
</feature>
<organism evidence="2 3">
    <name type="scientific">Venustampulla echinocandica</name>
    <dbReference type="NCBI Taxonomy" id="2656787"/>
    <lineage>
        <taxon>Eukaryota</taxon>
        <taxon>Fungi</taxon>
        <taxon>Dikarya</taxon>
        <taxon>Ascomycota</taxon>
        <taxon>Pezizomycotina</taxon>
        <taxon>Leotiomycetes</taxon>
        <taxon>Helotiales</taxon>
        <taxon>Pleuroascaceae</taxon>
        <taxon>Venustampulla</taxon>
    </lineage>
</organism>
<name>A0A370TZ28_9HELO</name>
<comment type="caution">
    <text evidence="2">The sequence shown here is derived from an EMBL/GenBank/DDBJ whole genome shotgun (WGS) entry which is preliminary data.</text>
</comment>
<evidence type="ECO:0000313" key="3">
    <source>
        <dbReference type="Proteomes" id="UP000254866"/>
    </source>
</evidence>
<protein>
    <submittedName>
        <fullName evidence="2">Uncharacterized protein</fullName>
    </submittedName>
</protein>
<feature type="compositionally biased region" description="Basic and acidic residues" evidence="1">
    <location>
        <begin position="469"/>
        <end position="483"/>
    </location>
</feature>
<feature type="compositionally biased region" description="Polar residues" evidence="1">
    <location>
        <begin position="492"/>
        <end position="502"/>
    </location>
</feature>
<feature type="region of interest" description="Disordered" evidence="1">
    <location>
        <begin position="282"/>
        <end position="304"/>
    </location>
</feature>
<dbReference type="Proteomes" id="UP000254866">
    <property type="component" value="Unassembled WGS sequence"/>
</dbReference>
<evidence type="ECO:0000256" key="1">
    <source>
        <dbReference type="SAM" id="MobiDB-lite"/>
    </source>
</evidence>
<keyword evidence="3" id="KW-1185">Reference proteome</keyword>
<reference evidence="2 3" key="1">
    <citation type="journal article" date="2018" name="IMA Fungus">
        <title>IMA Genome-F 9: Draft genome sequence of Annulohypoxylon stygium, Aspergillus mulundensis, Berkeleyomyces basicola (syn. Thielaviopsis basicola), Ceratocystis smalleyi, two Cercospora beticola strains, Coleophoma cylindrospora, Fusarium fracticaudum, Phialophora cf. hyalina, and Morchella septimelata.</title>
        <authorList>
            <person name="Wingfield B.D."/>
            <person name="Bills G.F."/>
            <person name="Dong Y."/>
            <person name="Huang W."/>
            <person name="Nel W.J."/>
            <person name="Swalarsk-Parry B.S."/>
            <person name="Vaghefi N."/>
            <person name="Wilken P.M."/>
            <person name="An Z."/>
            <person name="de Beer Z.W."/>
            <person name="De Vos L."/>
            <person name="Chen L."/>
            <person name="Duong T.A."/>
            <person name="Gao Y."/>
            <person name="Hammerbacher A."/>
            <person name="Kikkert J.R."/>
            <person name="Li Y."/>
            <person name="Li H."/>
            <person name="Li K."/>
            <person name="Li Q."/>
            <person name="Liu X."/>
            <person name="Ma X."/>
            <person name="Naidoo K."/>
            <person name="Pethybridge S.J."/>
            <person name="Sun J."/>
            <person name="Steenkamp E.T."/>
            <person name="van der Nest M.A."/>
            <person name="van Wyk S."/>
            <person name="Wingfield M.J."/>
            <person name="Xiong C."/>
            <person name="Yue Q."/>
            <person name="Zhang X."/>
        </authorList>
    </citation>
    <scope>NUCLEOTIDE SEQUENCE [LARGE SCALE GENOMIC DNA]</scope>
    <source>
        <strain evidence="2 3">BP 5553</strain>
    </source>
</reference>
<feature type="region of interest" description="Disordered" evidence="1">
    <location>
        <begin position="387"/>
        <end position="407"/>
    </location>
</feature>
<evidence type="ECO:0000313" key="2">
    <source>
        <dbReference type="EMBL" id="RDL40782.1"/>
    </source>
</evidence>
<feature type="region of interest" description="Disordered" evidence="1">
    <location>
        <begin position="458"/>
        <end position="502"/>
    </location>
</feature>
<feature type="compositionally biased region" description="Polar residues" evidence="1">
    <location>
        <begin position="29"/>
        <end position="62"/>
    </location>
</feature>